<gene>
    <name evidence="3" type="ORF">fugu_016608</name>
</gene>
<organism evidence="3 4">
    <name type="scientific">Takifugu bimaculatus</name>
    <dbReference type="NCBI Taxonomy" id="433685"/>
    <lineage>
        <taxon>Eukaryota</taxon>
        <taxon>Metazoa</taxon>
        <taxon>Chordata</taxon>
        <taxon>Craniata</taxon>
        <taxon>Vertebrata</taxon>
        <taxon>Euteleostomi</taxon>
        <taxon>Actinopterygii</taxon>
        <taxon>Neopterygii</taxon>
        <taxon>Teleostei</taxon>
        <taxon>Neoteleostei</taxon>
        <taxon>Acanthomorphata</taxon>
        <taxon>Eupercaria</taxon>
        <taxon>Tetraodontiformes</taxon>
        <taxon>Tetradontoidea</taxon>
        <taxon>Tetraodontidae</taxon>
        <taxon>Takifugu</taxon>
    </lineage>
</organism>
<accession>A0A4Z2BTG0</accession>
<evidence type="ECO:0000313" key="4">
    <source>
        <dbReference type="Proteomes" id="UP000516260"/>
    </source>
</evidence>
<evidence type="ECO:0000256" key="2">
    <source>
        <dbReference type="SAM" id="MobiDB-lite"/>
    </source>
</evidence>
<evidence type="ECO:0000256" key="1">
    <source>
        <dbReference type="SAM" id="Coils"/>
    </source>
</evidence>
<dbReference type="Gene3D" id="3.30.60.20">
    <property type="match status" value="1"/>
</dbReference>
<protein>
    <submittedName>
        <fullName evidence="3">Uncharacterized protein</fullName>
    </submittedName>
</protein>
<keyword evidence="4" id="KW-1185">Reference proteome</keyword>
<dbReference type="Proteomes" id="UP000516260">
    <property type="component" value="Chromosome 18"/>
</dbReference>
<keyword evidence="1" id="KW-0175">Coiled coil</keyword>
<dbReference type="EMBL" id="SWLE01000010">
    <property type="protein sequence ID" value="TNM95525.1"/>
    <property type="molecule type" value="Genomic_DNA"/>
</dbReference>
<feature type="region of interest" description="Disordered" evidence="2">
    <location>
        <begin position="82"/>
        <end position="152"/>
    </location>
</feature>
<feature type="coiled-coil region" evidence="1">
    <location>
        <begin position="202"/>
        <end position="229"/>
    </location>
</feature>
<sequence length="243" mass="27049">MKKTTVFLYQFFKDMRNALFYSKPADTRSAFAELIAFRGALEPLLVLVLTRLCVLSAVISDCGMNCHKLCKDQVAFECKKNSKGTNAVDSPTPSSTPVAMGTTEGSDECPFPRPLDESKDWSPESPDMSCSRPQRTHSCTQTEAPQLPPAASDITDPQPALLPAAPPLPSCPSPVRTLRHCAKWENREEDSKPTYECLESDNHRLVKANETLRVKLREAEREVDMLKTLLKRNALHPVEEDSS</sequence>
<feature type="compositionally biased region" description="Polar residues" evidence="2">
    <location>
        <begin position="131"/>
        <end position="144"/>
    </location>
</feature>
<proteinExistence type="predicted"/>
<dbReference type="AlphaFoldDB" id="A0A4Z2BTG0"/>
<feature type="compositionally biased region" description="Polar residues" evidence="2">
    <location>
        <begin position="83"/>
        <end position="97"/>
    </location>
</feature>
<name>A0A4Z2BTG0_9TELE</name>
<evidence type="ECO:0000313" key="3">
    <source>
        <dbReference type="EMBL" id="TNM95525.1"/>
    </source>
</evidence>
<comment type="caution">
    <text evidence="3">The sequence shown here is derived from an EMBL/GenBank/DDBJ whole genome shotgun (WGS) entry which is preliminary data.</text>
</comment>
<reference evidence="3 4" key="1">
    <citation type="submission" date="2019-04" db="EMBL/GenBank/DDBJ databases">
        <title>The sequence and de novo assembly of Takifugu bimaculatus genome using PacBio and Hi-C technologies.</title>
        <authorList>
            <person name="Xu P."/>
            <person name="Liu B."/>
            <person name="Zhou Z."/>
        </authorList>
    </citation>
    <scope>NUCLEOTIDE SEQUENCE [LARGE SCALE GENOMIC DNA]</scope>
    <source>
        <strain evidence="3">TB-2018</strain>
        <tissue evidence="3">Muscle</tissue>
    </source>
</reference>